<evidence type="ECO:0000313" key="2">
    <source>
        <dbReference type="EMBL" id="EMR05955.1"/>
    </source>
</evidence>
<evidence type="ECO:0000256" key="1">
    <source>
        <dbReference type="SAM" id="Phobius"/>
    </source>
</evidence>
<gene>
    <name evidence="2" type="ORF">C772_01935</name>
</gene>
<keyword evidence="1" id="KW-1133">Transmembrane helix</keyword>
<protein>
    <submittedName>
        <fullName evidence="2">Uncharacterized protein</fullName>
    </submittedName>
</protein>
<comment type="caution">
    <text evidence="2">The sequence shown here is derived from an EMBL/GenBank/DDBJ whole genome shotgun (WGS) entry which is preliminary data.</text>
</comment>
<keyword evidence="1" id="KW-0812">Transmembrane</keyword>
<reference evidence="2 3" key="1">
    <citation type="journal article" date="2013" name="Genome Announc.">
        <title>Draft Genome Sequence of Bhargavaea cecembensis Strain DSE10T, Isolated from a Deep-Sea Sediment Sample Collected at a Depth of 5,904 m from the Chagos-Laccadive Ridge System in the Indian Ocean.</title>
        <authorList>
            <person name="Shivaji S."/>
            <person name="Ara S."/>
            <person name="Begum Z."/>
            <person name="Ruth M."/>
            <person name="Singh A."/>
            <person name="Kumar Pinnaka A."/>
        </authorList>
    </citation>
    <scope>NUCLEOTIDE SEQUENCE [LARGE SCALE GENOMIC DNA]</scope>
    <source>
        <strain evidence="2 3">DSE10</strain>
    </source>
</reference>
<proteinExistence type="predicted"/>
<dbReference type="AlphaFoldDB" id="M7NWC3"/>
<dbReference type="EMBL" id="AOFT01000009">
    <property type="protein sequence ID" value="EMR05955.1"/>
    <property type="molecule type" value="Genomic_DNA"/>
</dbReference>
<keyword evidence="1" id="KW-0472">Membrane</keyword>
<evidence type="ECO:0000313" key="3">
    <source>
        <dbReference type="Proteomes" id="UP000011919"/>
    </source>
</evidence>
<dbReference type="Proteomes" id="UP000011919">
    <property type="component" value="Unassembled WGS sequence"/>
</dbReference>
<name>M7NWC3_9BACL</name>
<feature type="transmembrane region" description="Helical" evidence="1">
    <location>
        <begin position="7"/>
        <end position="29"/>
    </location>
</feature>
<sequence>MNYLGDTLLPILIIVSIVAFIAIIGLGIMKNWR</sequence>
<dbReference type="STRING" id="1235279.C772_01935"/>
<accession>M7NWC3</accession>
<organism evidence="2 3">
    <name type="scientific">Bhargavaea cecembensis DSE10</name>
    <dbReference type="NCBI Taxonomy" id="1235279"/>
    <lineage>
        <taxon>Bacteria</taxon>
        <taxon>Bacillati</taxon>
        <taxon>Bacillota</taxon>
        <taxon>Bacilli</taxon>
        <taxon>Bacillales</taxon>
        <taxon>Caryophanaceae</taxon>
        <taxon>Bhargavaea</taxon>
    </lineage>
</organism>
<keyword evidence="3" id="KW-1185">Reference proteome</keyword>